<evidence type="ECO:0000256" key="6">
    <source>
        <dbReference type="ARBA" id="ARBA00022967"/>
    </source>
</evidence>
<evidence type="ECO:0000256" key="8">
    <source>
        <dbReference type="ARBA" id="ARBA00022989"/>
    </source>
</evidence>
<dbReference type="Proteomes" id="UP000002186">
    <property type="component" value="Chromosome"/>
</dbReference>
<dbReference type="Proteomes" id="UP000321192">
    <property type="component" value="Unassembled WGS sequence"/>
</dbReference>
<evidence type="ECO:0000256" key="10">
    <source>
        <dbReference type="HAMAP-Rule" id="MF_00462"/>
    </source>
</evidence>
<keyword evidence="7 10" id="KW-0249">Electron transport</keyword>
<dbReference type="GO" id="GO:0055085">
    <property type="term" value="P:transmembrane transport"/>
    <property type="evidence" value="ECO:0007669"/>
    <property type="project" value="InterPro"/>
</dbReference>
<feature type="transmembrane region" description="Helical" evidence="10">
    <location>
        <begin position="65"/>
        <end position="83"/>
    </location>
</feature>
<keyword evidence="4 10" id="KW-0288">FMN</keyword>
<dbReference type="GO" id="GO:0022900">
    <property type="term" value="P:electron transport chain"/>
    <property type="evidence" value="ECO:0007669"/>
    <property type="project" value="UniProtKB-UniRule"/>
</dbReference>
<organism evidence="11 13">
    <name type="scientific">Thauera aminoaromatica</name>
    <dbReference type="NCBI Taxonomy" id="164330"/>
    <lineage>
        <taxon>Bacteria</taxon>
        <taxon>Pseudomonadati</taxon>
        <taxon>Pseudomonadota</taxon>
        <taxon>Betaproteobacteria</taxon>
        <taxon>Rhodocyclales</taxon>
        <taxon>Zoogloeaceae</taxon>
        <taxon>Thauera</taxon>
    </lineage>
</organism>
<keyword evidence="13" id="KW-1185">Reference proteome</keyword>
<keyword evidence="9 10" id="KW-0472">Membrane</keyword>
<feature type="transmembrane region" description="Helical" evidence="10">
    <location>
        <begin position="121"/>
        <end position="138"/>
    </location>
</feature>
<dbReference type="EC" id="7.-.-.-" evidence="10"/>
<sequence>MIHSPYVRKAVSVQRTMGLVLLALIPGIVAHALLIGPGVLVNLAISTITAVGAEALMLHLRKRPVAIAVGDLSAVVTAWLVTLCFPPIVPWWLTVCGALVAIVAVKHLYGGLGQNPFNPAMIAYCSMIVAFPALMSQWPPAGQLSFDTQLALILGGARDIDGITGATALDALRTGLRSGTQTVDAVLQGSAFGALGGRGWEWISVGYVAGGLFLLAKRIITWHMPLAFIGVLAGISTLFWLLDPGRFASPLFHLASGGAMLAAFFIVTDPVSGATTPRGKLLFAGGIALIAWLIRNFGAYPEGIAFGVLLMNMCVPLLDMKTQPPVFGHHKDAKGGGK</sequence>
<evidence type="ECO:0000256" key="9">
    <source>
        <dbReference type="ARBA" id="ARBA00023136"/>
    </source>
</evidence>
<dbReference type="HAMAP" id="MF_00462">
    <property type="entry name" value="RsxD_RnfD"/>
    <property type="match status" value="1"/>
</dbReference>
<dbReference type="AlphaFoldDB" id="C4KBU9"/>
<feature type="transmembrane region" description="Helical" evidence="10">
    <location>
        <begin position="12"/>
        <end position="33"/>
    </location>
</feature>
<dbReference type="Pfam" id="PF03116">
    <property type="entry name" value="NQR2_RnfD_RnfE"/>
    <property type="match status" value="1"/>
</dbReference>
<accession>C4KBU9</accession>
<feature type="transmembrane region" description="Helical" evidence="10">
    <location>
        <begin position="247"/>
        <end position="267"/>
    </location>
</feature>
<comment type="subcellular location">
    <subcellularLocation>
        <location evidence="10">Cell inner membrane</location>
        <topology evidence="10">Multi-pass membrane protein</topology>
    </subcellularLocation>
</comment>
<evidence type="ECO:0000256" key="7">
    <source>
        <dbReference type="ARBA" id="ARBA00022982"/>
    </source>
</evidence>
<accession>A0A5C7T807</accession>
<keyword evidence="10" id="KW-0997">Cell inner membrane</keyword>
<evidence type="ECO:0000313" key="13">
    <source>
        <dbReference type="Proteomes" id="UP000002186"/>
    </source>
</evidence>
<dbReference type="InterPro" id="IPR011303">
    <property type="entry name" value="RnfD_bac"/>
</dbReference>
<comment type="function">
    <text evidence="10">Part of a membrane-bound complex that couples electron transfer with translocation of ions across the membrane.</text>
</comment>
<keyword evidence="2 10" id="KW-0597">Phosphoprotein</keyword>
<name>C4KBU9_THASP</name>
<feature type="transmembrane region" description="Helical" evidence="10">
    <location>
        <begin position="39"/>
        <end position="58"/>
    </location>
</feature>
<dbReference type="eggNOG" id="COG4658">
    <property type="taxonomic scope" value="Bacteria"/>
</dbReference>
<reference evidence="11 13" key="2">
    <citation type="journal article" date="2012" name="Stand. Genomic Sci.">
        <title>Complete genome sequence of Thauera aminoaromatica strain MZ1T.</title>
        <authorList>
            <person name="Jiang K."/>
            <person name="Sanseverino J."/>
            <person name="Chauhan A."/>
            <person name="Lucas S."/>
            <person name="Copeland A."/>
            <person name="Lapidus A."/>
            <person name="Del Rio T.G."/>
            <person name="Dalin E."/>
            <person name="Tice H."/>
            <person name="Bruce D."/>
            <person name="Goodwin L."/>
            <person name="Pitluck S."/>
            <person name="Sims D."/>
            <person name="Brettin T."/>
            <person name="Detter J.C."/>
            <person name="Han C."/>
            <person name="Chang Y.J."/>
            <person name="Larimer F."/>
            <person name="Land M."/>
            <person name="Hauser L."/>
            <person name="Kyrpides N.C."/>
            <person name="Mikhailova N."/>
            <person name="Moser S."/>
            <person name="Jegier P."/>
            <person name="Close D."/>
            <person name="Debruyn J.M."/>
            <person name="Wang Y."/>
            <person name="Layton A.C."/>
            <person name="Allen M.S."/>
            <person name="Sayler G.S."/>
        </authorList>
    </citation>
    <scope>NUCLEOTIDE SEQUENCE [LARGE SCALE GENOMIC DNA]</scope>
    <source>
        <strain evidence="11 13">MZ1T</strain>
    </source>
</reference>
<keyword evidence="1 10" id="KW-0813">Transport</keyword>
<dbReference type="NCBIfam" id="TIGR01946">
    <property type="entry name" value="rnfD"/>
    <property type="match status" value="1"/>
</dbReference>
<protein>
    <recommendedName>
        <fullName evidence="10">Ion-translocating oxidoreductase complex subunit D</fullName>
        <ecNumber evidence="10">7.-.-.-</ecNumber>
    </recommendedName>
    <alternativeName>
        <fullName evidence="10">Rnf electron transport complex subunit D</fullName>
    </alternativeName>
</protein>
<keyword evidence="5 10" id="KW-0812">Transmembrane</keyword>
<dbReference type="RefSeq" id="WP_004309303.1">
    <property type="nucleotide sequence ID" value="NC_011662.2"/>
</dbReference>
<keyword evidence="10" id="KW-1003">Cell membrane</keyword>
<feature type="transmembrane region" description="Helical" evidence="10">
    <location>
        <begin position="223"/>
        <end position="241"/>
    </location>
</feature>
<keyword evidence="6 10" id="KW-1278">Translocase</keyword>
<evidence type="ECO:0000256" key="1">
    <source>
        <dbReference type="ARBA" id="ARBA00022448"/>
    </source>
</evidence>
<feature type="transmembrane region" description="Helical" evidence="10">
    <location>
        <begin position="89"/>
        <end position="109"/>
    </location>
</feature>
<dbReference type="KEGG" id="tmz:Tmz1t_3235"/>
<evidence type="ECO:0000313" key="12">
    <source>
        <dbReference type="EMBL" id="TXH91827.1"/>
    </source>
</evidence>
<dbReference type="PANTHER" id="PTHR30578">
    <property type="entry name" value="ELECTRON TRANSPORT COMPLEX PROTEIN RNFD"/>
    <property type="match status" value="1"/>
</dbReference>
<dbReference type="OrthoDB" id="9776359at2"/>
<proteinExistence type="inferred from homology"/>
<comment type="cofactor">
    <cofactor evidence="10">
        <name>FMN</name>
        <dbReference type="ChEBI" id="CHEBI:58210"/>
    </cofactor>
</comment>
<gene>
    <name evidence="10" type="primary">rnfD</name>
    <name evidence="11" type="ordered locus">Tmz1t_3235</name>
    <name evidence="12" type="ORF">E6Q80_01645</name>
</gene>
<keyword evidence="3 10" id="KW-0285">Flavoprotein</keyword>
<evidence type="ECO:0000313" key="11">
    <source>
        <dbReference type="EMBL" id="ACR01830.1"/>
    </source>
</evidence>
<dbReference type="STRING" id="85643.Tmz1t_3235"/>
<dbReference type="GO" id="GO:0005886">
    <property type="term" value="C:plasma membrane"/>
    <property type="evidence" value="ECO:0007669"/>
    <property type="project" value="UniProtKB-SubCell"/>
</dbReference>
<evidence type="ECO:0000256" key="2">
    <source>
        <dbReference type="ARBA" id="ARBA00022553"/>
    </source>
</evidence>
<evidence type="ECO:0000313" key="14">
    <source>
        <dbReference type="Proteomes" id="UP000321192"/>
    </source>
</evidence>
<dbReference type="PANTHER" id="PTHR30578:SF0">
    <property type="entry name" value="ION-TRANSLOCATING OXIDOREDUCTASE COMPLEX SUBUNIT D"/>
    <property type="match status" value="1"/>
</dbReference>
<reference evidence="13" key="1">
    <citation type="submission" date="2009-05" db="EMBL/GenBank/DDBJ databases">
        <title>Complete sequence of chromosome of Thauera sp. MZ1T.</title>
        <authorList>
            <consortium name="US DOE Joint Genome Institute"/>
            <person name="Lucas S."/>
            <person name="Copeland A."/>
            <person name="Lapidus A."/>
            <person name="Glavina del Rio T."/>
            <person name="Dalin E."/>
            <person name="Tice H."/>
            <person name="Bruce D."/>
            <person name="Goodwin L."/>
            <person name="Pitluck S."/>
            <person name="Sims D."/>
            <person name="Brettin T."/>
            <person name="Detter J.C."/>
            <person name="Han C."/>
            <person name="Larimer F."/>
            <person name="Land M."/>
            <person name="Hauser L."/>
            <person name="Kyrpides N."/>
            <person name="Mikhailova N."/>
            <person name="Sayler G.S."/>
        </authorList>
    </citation>
    <scope>NUCLEOTIDE SEQUENCE [LARGE SCALE GENOMIC DNA]</scope>
    <source>
        <strain evidence="13">MZ1T</strain>
    </source>
</reference>
<keyword evidence="8 10" id="KW-1133">Transmembrane helix</keyword>
<reference evidence="12 14" key="3">
    <citation type="submission" date="2018-09" db="EMBL/GenBank/DDBJ databases">
        <title>Metagenome Assembled Genomes from an Advanced Water Purification Facility.</title>
        <authorList>
            <person name="Stamps B.W."/>
            <person name="Spear J.R."/>
        </authorList>
    </citation>
    <scope>NUCLEOTIDE SEQUENCE [LARGE SCALE GENOMIC DNA]</scope>
    <source>
        <strain evidence="12">Bin_27_1</strain>
    </source>
</reference>
<dbReference type="EMBL" id="SSFD01000026">
    <property type="protein sequence ID" value="TXH91827.1"/>
    <property type="molecule type" value="Genomic_DNA"/>
</dbReference>
<evidence type="ECO:0000256" key="3">
    <source>
        <dbReference type="ARBA" id="ARBA00022630"/>
    </source>
</evidence>
<comment type="subunit">
    <text evidence="10">The complex is composed of six subunits: RnfA, RnfB, RnfC, RnfD, RnfE and RnfG.</text>
</comment>
<dbReference type="HOGENOM" id="CLU_042020_0_0_4"/>
<evidence type="ECO:0000256" key="5">
    <source>
        <dbReference type="ARBA" id="ARBA00022692"/>
    </source>
</evidence>
<dbReference type="EMBL" id="CP001281">
    <property type="protein sequence ID" value="ACR01830.1"/>
    <property type="molecule type" value="Genomic_DNA"/>
</dbReference>
<comment type="similarity">
    <text evidence="10">Belongs to the NqrB/RnfD family.</text>
</comment>
<dbReference type="InterPro" id="IPR004338">
    <property type="entry name" value="NqrB/RnfD"/>
</dbReference>
<evidence type="ECO:0000256" key="4">
    <source>
        <dbReference type="ARBA" id="ARBA00022643"/>
    </source>
</evidence>
<feature type="modified residue" description="FMN phosphoryl threonine" evidence="10">
    <location>
        <position position="167"/>
    </location>
</feature>